<sequence>MTSVNRVDSRVDFCRTLAVYFNSCMADVVGQTVTRVACVGFVRACSIVGRFLGESWVVSLSSEVQEGKRITIVTGDFGNVESQWRRGRHFTAKGGLVSWRWGTGVGEYDEDHYNRERGGGVRVMAVDKIRYVSAYTQGSMAVCRHMERSDTGSSRERGGGVAIQRVCLWTGVQSYRQEFHRCYATSGVFIVCSGSGRNDCDIDNIKQRDGKSTEDFIQRYKSESGNVKGAPKCMRISRFVHGITNPELIKRFHEKIPKTVDEMMQVATSFLQGQEAASNQERKKAHPAWKHQEGGHRQNFKKGGGFRSQHKQEKRPDRHNTNECNHLRKQIEDILKAGKLSHIIRELKQSSGKDQQKKKGETSGKEKPQAILMIQSRQKVIRQKITQSFSPNPEISFPSLRDDEGAEGPLIIEAEIGGHQVHRMCIDGGSSFEILYEHCFNRLRPEIKNQMVPATTSLIGFSGEIKWPLGQITLLVKIGDDEHSTSAWMDFMVVRSTSPHNGIIGRPGLRKIQAVPSTTHGMIKFPVTGGILTLRSSKIIPIECAMVSGPEDQPLPVNKVKEERVKVAINPEHPEQTVMIGSNLTEKARVKLCNLLQRSLNVFAWTLADMTAIPRHIAEHRLNVREGCQPIRQKKRGQAAERNTIINDEVSKLVAAGIMREVHYHDWLSNPVMVKKNDNSWRMCVDFKDLNKACPKDGYPLPEIDWKVASLCGFPFKCFLDAYKGSQPNQMAEDG</sequence>
<feature type="region of interest" description="Disordered" evidence="1">
    <location>
        <begin position="346"/>
        <end position="368"/>
    </location>
</feature>
<keyword evidence="2" id="KW-0695">RNA-directed DNA polymerase</keyword>
<comment type="caution">
    <text evidence="2">The sequence shown here is derived from an EMBL/GenBank/DDBJ whole genome shotgun (WGS) entry which is preliminary data.</text>
</comment>
<dbReference type="Gene3D" id="3.10.10.10">
    <property type="entry name" value="HIV Type 1 Reverse Transcriptase, subunit A, domain 1"/>
    <property type="match status" value="1"/>
</dbReference>
<dbReference type="EMBL" id="BQNB010009130">
    <property type="protein sequence ID" value="GJS59163.1"/>
    <property type="molecule type" value="Genomic_DNA"/>
</dbReference>
<dbReference type="InterPro" id="IPR053134">
    <property type="entry name" value="RNA-dir_DNA_polymerase"/>
</dbReference>
<dbReference type="Gene3D" id="2.40.70.10">
    <property type="entry name" value="Acid Proteases"/>
    <property type="match status" value="1"/>
</dbReference>
<reference evidence="2" key="2">
    <citation type="submission" date="2022-01" db="EMBL/GenBank/DDBJ databases">
        <authorList>
            <person name="Yamashiro T."/>
            <person name="Shiraishi A."/>
            <person name="Satake H."/>
            <person name="Nakayama K."/>
        </authorList>
    </citation>
    <scope>NUCLEOTIDE SEQUENCE</scope>
</reference>
<proteinExistence type="predicted"/>
<reference evidence="2" key="1">
    <citation type="journal article" date="2022" name="Int. J. Mol. Sci.">
        <title>Draft Genome of Tanacetum Coccineum: Genomic Comparison of Closely Related Tanacetum-Family Plants.</title>
        <authorList>
            <person name="Yamashiro T."/>
            <person name="Shiraishi A."/>
            <person name="Nakayama K."/>
            <person name="Satake H."/>
        </authorList>
    </citation>
    <scope>NUCLEOTIDE SEQUENCE</scope>
</reference>
<dbReference type="CDD" id="cd00303">
    <property type="entry name" value="retropepsin_like"/>
    <property type="match status" value="1"/>
</dbReference>
<dbReference type="Proteomes" id="UP001151760">
    <property type="component" value="Unassembled WGS sequence"/>
</dbReference>
<dbReference type="PANTHER" id="PTHR24559:SF444">
    <property type="entry name" value="REVERSE TRANSCRIPTASE DOMAIN-CONTAINING PROTEIN"/>
    <property type="match status" value="1"/>
</dbReference>
<feature type="region of interest" description="Disordered" evidence="1">
    <location>
        <begin position="274"/>
        <end position="325"/>
    </location>
</feature>
<dbReference type="GO" id="GO:0003964">
    <property type="term" value="F:RNA-directed DNA polymerase activity"/>
    <property type="evidence" value="ECO:0007669"/>
    <property type="project" value="UniProtKB-KW"/>
</dbReference>
<evidence type="ECO:0000313" key="2">
    <source>
        <dbReference type="EMBL" id="GJS59163.1"/>
    </source>
</evidence>
<gene>
    <name evidence="2" type="ORF">Tco_0653947</name>
</gene>
<name>A0ABQ4X259_9ASTR</name>
<dbReference type="InterPro" id="IPR021109">
    <property type="entry name" value="Peptidase_aspartic_dom_sf"/>
</dbReference>
<feature type="compositionally biased region" description="Basic and acidic residues" evidence="1">
    <location>
        <begin position="354"/>
        <end position="368"/>
    </location>
</feature>
<dbReference type="SUPFAM" id="SSF56672">
    <property type="entry name" value="DNA/RNA polymerases"/>
    <property type="match status" value="1"/>
</dbReference>
<evidence type="ECO:0000256" key="1">
    <source>
        <dbReference type="SAM" id="MobiDB-lite"/>
    </source>
</evidence>
<dbReference type="InterPro" id="IPR043502">
    <property type="entry name" value="DNA/RNA_pol_sf"/>
</dbReference>
<keyword evidence="3" id="KW-1185">Reference proteome</keyword>
<evidence type="ECO:0000313" key="3">
    <source>
        <dbReference type="Proteomes" id="UP001151760"/>
    </source>
</evidence>
<accession>A0ABQ4X259</accession>
<feature type="compositionally biased region" description="Basic and acidic residues" evidence="1">
    <location>
        <begin position="310"/>
        <end position="325"/>
    </location>
</feature>
<organism evidence="2 3">
    <name type="scientific">Tanacetum coccineum</name>
    <dbReference type="NCBI Taxonomy" id="301880"/>
    <lineage>
        <taxon>Eukaryota</taxon>
        <taxon>Viridiplantae</taxon>
        <taxon>Streptophyta</taxon>
        <taxon>Embryophyta</taxon>
        <taxon>Tracheophyta</taxon>
        <taxon>Spermatophyta</taxon>
        <taxon>Magnoliopsida</taxon>
        <taxon>eudicotyledons</taxon>
        <taxon>Gunneridae</taxon>
        <taxon>Pentapetalae</taxon>
        <taxon>asterids</taxon>
        <taxon>campanulids</taxon>
        <taxon>Asterales</taxon>
        <taxon>Asteraceae</taxon>
        <taxon>Asteroideae</taxon>
        <taxon>Anthemideae</taxon>
        <taxon>Anthemidinae</taxon>
        <taxon>Tanacetum</taxon>
    </lineage>
</organism>
<keyword evidence="2" id="KW-0808">Transferase</keyword>
<keyword evidence="2" id="KW-0548">Nucleotidyltransferase</keyword>
<protein>
    <submittedName>
        <fullName evidence="2">Reverse transcriptase domain-containing protein</fullName>
    </submittedName>
</protein>
<dbReference type="PANTHER" id="PTHR24559">
    <property type="entry name" value="TRANSPOSON TY3-I GAG-POL POLYPROTEIN"/>
    <property type="match status" value="1"/>
</dbReference>